<sequence length="148" mass="16320">MAGQGGREREEGVGREVQICTDGLSGRRGNASQACWRESPRGLAPPKTTPHLCPCPLLLGLRRAVPLFLHPPFLITYAGDLNSKYFVCVISFSVLLFYCMPGGRGQPVQTLIHLRTCHMEEASEGLRKKLPQHCICTDCITFKLPGLK</sequence>
<reference evidence="1" key="3">
    <citation type="journal article" date="2000" name="Genome Res.">
        <title>RIKEN integrated sequence analysis (RISA) system--384-format sequencing pipeline with 384 multicapillary sequencer.</title>
        <authorList>
            <person name="Shibata K."/>
            <person name="Itoh M."/>
            <person name="Aizawa K."/>
            <person name="Nagaoka S."/>
            <person name="Sasaki N."/>
            <person name="Carninci P."/>
            <person name="Konno H."/>
            <person name="Akiyama J."/>
            <person name="Nishi K."/>
            <person name="Kitsunai T."/>
            <person name="Tashiro H."/>
            <person name="Itoh M."/>
            <person name="Sumi N."/>
            <person name="Ishii Y."/>
            <person name="Nakamura S."/>
            <person name="Hazama M."/>
            <person name="Nishine T."/>
            <person name="Harada A."/>
            <person name="Yamamoto R."/>
            <person name="Matsumoto H."/>
            <person name="Sakaguchi S."/>
            <person name="Ikegami T."/>
            <person name="Kashiwagi K."/>
            <person name="Fujiwake S."/>
            <person name="Inoue K."/>
            <person name="Togawa Y."/>
            <person name="Izawa M."/>
            <person name="Ohara E."/>
            <person name="Watahiki M."/>
            <person name="Yoneda Y."/>
            <person name="Ishikawa T."/>
            <person name="Ozawa K."/>
            <person name="Tanaka T."/>
            <person name="Matsuura S."/>
            <person name="Kawai J."/>
            <person name="Okazaki Y."/>
            <person name="Muramatsu M."/>
            <person name="Inoue Y."/>
            <person name="Kira A."/>
            <person name="Hayashizaki Y."/>
        </authorList>
    </citation>
    <scope>NUCLEOTIDE SEQUENCE</scope>
    <source>
        <strain evidence="1">C57BL/6J</strain>
        <tissue evidence="1">Cerebellum</tissue>
    </source>
</reference>
<proteinExistence type="evidence at transcript level"/>
<dbReference type="MGI" id="MGI:1924414">
    <property type="gene designation" value="A930024E05Rik"/>
</dbReference>
<dbReference type="EMBL" id="AK042918">
    <property type="protein sequence ID" value="BAC31404.1"/>
    <property type="molecule type" value="mRNA"/>
</dbReference>
<dbReference type="OrthoDB" id="10606497at2759"/>
<name>Q8C957_MOUSE</name>
<evidence type="ECO:0000313" key="2">
    <source>
        <dbReference type="MGI" id="MGI:1924414"/>
    </source>
</evidence>
<dbReference type="AlphaFoldDB" id="Q8C957"/>
<reference evidence="1" key="1">
    <citation type="journal article" date="1999" name="Methods Enzymol.">
        <title>High-efficiency full-length cDNA cloning.</title>
        <authorList>
            <person name="Carninci P."/>
            <person name="Hayashizaki Y."/>
        </authorList>
    </citation>
    <scope>NUCLEOTIDE SEQUENCE</scope>
    <source>
        <strain evidence="1">C57BL/6J</strain>
        <tissue evidence="1">Cerebellum</tissue>
    </source>
</reference>
<reference evidence="1" key="4">
    <citation type="journal article" date="2001" name="Nature">
        <title>Functional annotation of a full-length mouse cDNA collection.</title>
        <authorList>
            <consortium name="The RIKEN Genome Exploration Research Group Phase II Team and the FANTOM Consortium"/>
        </authorList>
    </citation>
    <scope>NUCLEOTIDE SEQUENCE</scope>
    <source>
        <strain evidence="1">C57BL/6J</strain>
        <tissue evidence="1">Cerebellum</tissue>
    </source>
</reference>
<gene>
    <name evidence="2" type="primary">A930024E05Rik</name>
</gene>
<evidence type="ECO:0000313" key="1">
    <source>
        <dbReference type="EMBL" id="BAC31404.1"/>
    </source>
</evidence>
<accession>Q8C957</accession>
<reference evidence="1" key="5">
    <citation type="submission" date="2001-07" db="EMBL/GenBank/DDBJ databases">
        <authorList>
            <person name="Adachi J."/>
            <person name="Aizawa K."/>
            <person name="Akimura T."/>
            <person name="Arakawa T."/>
            <person name="Bono H."/>
            <person name="Carninci P."/>
            <person name="Fukuda S."/>
            <person name="Furuno M."/>
            <person name="Hanagaki T."/>
            <person name="Hara A."/>
            <person name="Hashizume W."/>
            <person name="Hayashida K."/>
            <person name="Hayatsu N."/>
            <person name="Hiramoto K."/>
            <person name="Hiraoka T."/>
            <person name="Hirozane T."/>
            <person name="Hori F."/>
            <person name="Imotani K."/>
            <person name="Ishii Y."/>
            <person name="Itoh M."/>
            <person name="Kagawa I."/>
            <person name="Kasukawa T."/>
            <person name="Katoh H."/>
            <person name="Kawai J."/>
            <person name="Kojima Y."/>
            <person name="Kondo S."/>
            <person name="Konno H."/>
            <person name="Kouda M."/>
            <person name="Koya S."/>
            <person name="Kurihara C."/>
            <person name="Matsuyama T."/>
            <person name="Miyazaki A."/>
            <person name="Murata M."/>
            <person name="Nakamura M."/>
            <person name="Nishi K."/>
            <person name="Nomura K."/>
            <person name="Numazaki R."/>
            <person name="Ohno M."/>
            <person name="Ohsato N."/>
            <person name="Okazaki Y."/>
            <person name="Saito R."/>
            <person name="Saitoh H."/>
            <person name="Sakai C."/>
            <person name="Sakai K."/>
            <person name="Sakazume N."/>
            <person name="Sano H."/>
            <person name="Sasaki D."/>
            <person name="Shibata K."/>
            <person name="Shinagawa A."/>
            <person name="Shiraki T."/>
            <person name="Sogabe Y."/>
            <person name="Tagami M."/>
            <person name="Tagawa A."/>
            <person name="Takahashi F."/>
            <person name="Takaku-Akahira S."/>
            <person name="Takeda Y."/>
            <person name="Tanaka T."/>
            <person name="Tomaru A."/>
            <person name="Toya T."/>
            <person name="Yasunishi A."/>
            <person name="Muramatsu M."/>
            <person name="Hayashizaki Y."/>
        </authorList>
    </citation>
    <scope>NUCLEOTIDE SEQUENCE</scope>
    <source>
        <strain evidence="1">C57BL/6J</strain>
        <tissue evidence="1">Cerebellum</tissue>
    </source>
</reference>
<protein>
    <submittedName>
        <fullName evidence="1">Uncharacterized protein</fullName>
    </submittedName>
</protein>
<reference evidence="1" key="8">
    <citation type="journal article" date="2005" name="Science">
        <title>Antisense Transcription in the Mammalian Transcriptome.</title>
        <authorList>
            <consortium name="RIKEN Genome Exploration Research Group and Genome Science Group (Genome Network Project Core Group) and the FANTOM Consortium"/>
        </authorList>
    </citation>
    <scope>NUCLEOTIDE SEQUENCE</scope>
    <source>
        <strain evidence="1">C57BL/6J</strain>
        <tissue evidence="1">Cerebellum</tissue>
    </source>
</reference>
<reference evidence="1" key="6">
    <citation type="journal article" date="2002" name="Nature">
        <title>Analysis of the mouse transcriptome based on functional annotation of 60,770 full-length cDNAs.</title>
        <authorList>
            <consortium name="The FANTOM Consortium and the RIKEN Genome Exploration Research Group Phase I and II Team"/>
        </authorList>
    </citation>
    <scope>NUCLEOTIDE SEQUENCE</scope>
    <source>
        <strain evidence="1">C57BL/6J</strain>
        <tissue evidence="1">Cerebellum</tissue>
    </source>
</reference>
<reference evidence="1" key="2">
    <citation type="journal article" date="2000" name="Genome Res.">
        <title>Normalization and subtraction of cap-trapper-selected cDNAs to prepare full-length cDNA libraries for rapid discovery of new genes.</title>
        <authorList>
            <person name="Carninci P."/>
            <person name="Shibata Y."/>
            <person name="Hayatsu N."/>
            <person name="Sugahara Y."/>
            <person name="Shibata K."/>
            <person name="Itoh M."/>
            <person name="Konno H."/>
            <person name="Okazaki Y."/>
            <person name="Muramatsu M."/>
            <person name="Hayashizaki Y."/>
        </authorList>
    </citation>
    <scope>NUCLEOTIDE SEQUENCE</scope>
    <source>
        <strain evidence="1">C57BL/6J</strain>
        <tissue evidence="1">Cerebellum</tissue>
    </source>
</reference>
<reference evidence="1" key="7">
    <citation type="journal article" date="2005" name="Science">
        <title>The Transcriptional Landscape of the Mammalian Genome.</title>
        <authorList>
            <consortium name="The FANTOM Consortium"/>
            <consortium name="Riken Genome Exploration Research Group and Genome Science Group (Genome Network Project Core Group)"/>
        </authorList>
    </citation>
    <scope>NUCLEOTIDE SEQUENCE</scope>
    <source>
        <strain evidence="1">C57BL/6J</strain>
        <tissue evidence="1">Cerebellum</tissue>
    </source>
</reference>
<dbReference type="AGR" id="MGI:1924414"/>
<organism evidence="1">
    <name type="scientific">Mus musculus</name>
    <name type="common">Mouse</name>
    <dbReference type="NCBI Taxonomy" id="10090"/>
    <lineage>
        <taxon>Eukaryota</taxon>
        <taxon>Metazoa</taxon>
        <taxon>Chordata</taxon>
        <taxon>Craniata</taxon>
        <taxon>Vertebrata</taxon>
        <taxon>Euteleostomi</taxon>
        <taxon>Mammalia</taxon>
        <taxon>Eutheria</taxon>
        <taxon>Euarchontoglires</taxon>
        <taxon>Glires</taxon>
        <taxon>Rodentia</taxon>
        <taxon>Myomorpha</taxon>
        <taxon>Muroidea</taxon>
        <taxon>Muridae</taxon>
        <taxon>Murinae</taxon>
        <taxon>Mus</taxon>
        <taxon>Mus</taxon>
    </lineage>
</organism>